<evidence type="ECO:0000313" key="13">
    <source>
        <dbReference type="Proteomes" id="UP000183180"/>
    </source>
</evidence>
<evidence type="ECO:0000313" key="1">
    <source>
        <dbReference type="EMBL" id="SDT83746.1"/>
    </source>
</evidence>
<evidence type="ECO:0000313" key="4">
    <source>
        <dbReference type="EMBL" id="SDT84810.1"/>
    </source>
</evidence>
<evidence type="ECO:0000313" key="2">
    <source>
        <dbReference type="EMBL" id="SDT83749.1"/>
    </source>
</evidence>
<evidence type="ECO:0008006" key="14">
    <source>
        <dbReference type="Google" id="ProtNLM"/>
    </source>
</evidence>
<dbReference type="EMBL" id="FNLM01000002">
    <property type="protein sequence ID" value="SDT83746.1"/>
    <property type="molecule type" value="Genomic_DNA"/>
</dbReference>
<dbReference type="EMBL" id="FNLM01000002">
    <property type="protein sequence ID" value="SDT83749.1"/>
    <property type="molecule type" value="Genomic_DNA"/>
</dbReference>
<dbReference type="EMBL" id="FNLM01000015">
    <property type="protein sequence ID" value="SDT85100.1"/>
    <property type="molecule type" value="Genomic_DNA"/>
</dbReference>
<dbReference type="AlphaFoldDB" id="A0A1H2EIE5"/>
<evidence type="ECO:0000313" key="8">
    <source>
        <dbReference type="EMBL" id="SDT88294.1"/>
    </source>
</evidence>
<evidence type="ECO:0000313" key="5">
    <source>
        <dbReference type="EMBL" id="SDT85100.1"/>
    </source>
</evidence>
<name>A0A1H2EIE5_9ACTN</name>
<evidence type="ECO:0000313" key="6">
    <source>
        <dbReference type="EMBL" id="SDT86155.1"/>
    </source>
</evidence>
<protein>
    <recommendedName>
        <fullName evidence="14">Phage major tail protein, phi13 family</fullName>
    </recommendedName>
</protein>
<accession>A0A1H2EIE5</accession>
<organism evidence="12 13">
    <name type="scientific">Gordonia westfalica</name>
    <dbReference type="NCBI Taxonomy" id="158898"/>
    <lineage>
        <taxon>Bacteria</taxon>
        <taxon>Bacillati</taxon>
        <taxon>Actinomycetota</taxon>
        <taxon>Actinomycetes</taxon>
        <taxon>Mycobacteriales</taxon>
        <taxon>Gordoniaceae</taxon>
        <taxon>Gordonia</taxon>
    </lineage>
</organism>
<evidence type="ECO:0000313" key="10">
    <source>
        <dbReference type="EMBL" id="SDT89755.1"/>
    </source>
</evidence>
<dbReference type="EMBL" id="FNLM01000022">
    <property type="protein sequence ID" value="SDT86165.1"/>
    <property type="molecule type" value="Genomic_DNA"/>
</dbReference>
<dbReference type="EMBL" id="FNLM01000032">
    <property type="protein sequence ID" value="SDT94895.1"/>
    <property type="molecule type" value="Genomic_DNA"/>
</dbReference>
<evidence type="ECO:0000313" key="7">
    <source>
        <dbReference type="EMBL" id="SDT86165.1"/>
    </source>
</evidence>
<gene>
    <name evidence="2" type="ORF">SAMN04488548_10211</name>
    <name evidence="1" type="ORF">SAMN04488548_1028</name>
    <name evidence="3" type="ORF">SAMN04488548_11115</name>
    <name evidence="4" type="ORF">SAMN04488548_11117</name>
    <name evidence="5" type="ORF">SAMN04488548_11515</name>
    <name evidence="6" type="ORF">SAMN04488548_12212</name>
    <name evidence="7" type="ORF">SAMN04488548_12214</name>
    <name evidence="9" type="ORF">SAMN04488548_12615</name>
    <name evidence="8" type="ORF">SAMN04488548_1263</name>
    <name evidence="10" type="ORF">SAMN04488548_12763</name>
    <name evidence="12" type="ORF">SAMN04488548_13217</name>
    <name evidence="11" type="ORF">SAMN04488548_1326</name>
</gene>
<dbReference type="EMBL" id="FNLM01000026">
    <property type="protein sequence ID" value="SDT88437.1"/>
    <property type="molecule type" value="Genomic_DNA"/>
</dbReference>
<evidence type="ECO:0000313" key="11">
    <source>
        <dbReference type="EMBL" id="SDT94727.1"/>
    </source>
</evidence>
<evidence type="ECO:0000313" key="12">
    <source>
        <dbReference type="EMBL" id="SDT94895.1"/>
    </source>
</evidence>
<dbReference type="Proteomes" id="UP000183180">
    <property type="component" value="Unassembled WGS sequence"/>
</dbReference>
<dbReference type="OrthoDB" id="4373807at2"/>
<dbReference type="RefSeq" id="WP_139179902.1">
    <property type="nucleotide sequence ID" value="NZ_FNLM01000002.1"/>
</dbReference>
<dbReference type="EMBL" id="FNLM01000011">
    <property type="protein sequence ID" value="SDT84810.1"/>
    <property type="molecule type" value="Genomic_DNA"/>
</dbReference>
<dbReference type="EMBL" id="FNLM01000011">
    <property type="protein sequence ID" value="SDT84804.1"/>
    <property type="molecule type" value="Genomic_DNA"/>
</dbReference>
<evidence type="ECO:0000313" key="9">
    <source>
        <dbReference type="EMBL" id="SDT88437.1"/>
    </source>
</evidence>
<reference evidence="12 13" key="1">
    <citation type="submission" date="2016-10" db="EMBL/GenBank/DDBJ databases">
        <authorList>
            <person name="de Groot N.N."/>
        </authorList>
    </citation>
    <scope>NUCLEOTIDE SEQUENCE [LARGE SCALE GENOMIC DNA]</scope>
    <source>
        <strain evidence="12 13">DSM 44215</strain>
    </source>
</reference>
<dbReference type="EMBL" id="FNLM01000022">
    <property type="protein sequence ID" value="SDT86155.1"/>
    <property type="molecule type" value="Genomic_DNA"/>
</dbReference>
<dbReference type="EMBL" id="FNLM01000026">
    <property type="protein sequence ID" value="SDT88294.1"/>
    <property type="molecule type" value="Genomic_DNA"/>
</dbReference>
<sequence>MAVEHSYVAQSLDGGVYWRAPLGTTLPTAPVESPEDLNAAFEDHGTAAVDGLSVGITRTSNTVKDFDGGDYVDVQTEYGTSFKIKLLDVDLPSVKRTVAGDDNVTLIPAAGGKGQRYHVRHNSSQLPLSAHVFATKCGKKFKTYVVEKGRVSEIAEWKDESQDASGVELTIRAFRNSNGDYVDEFGDVDGIAATSGS</sequence>
<dbReference type="EMBL" id="FNLM01000032">
    <property type="protein sequence ID" value="SDT94727.1"/>
    <property type="molecule type" value="Genomic_DNA"/>
</dbReference>
<evidence type="ECO:0000313" key="3">
    <source>
        <dbReference type="EMBL" id="SDT84804.1"/>
    </source>
</evidence>
<proteinExistence type="predicted"/>
<dbReference type="STRING" id="158898.SAMN04488548_10211"/>
<dbReference type="EMBL" id="FNLM01000027">
    <property type="protein sequence ID" value="SDT89755.1"/>
    <property type="molecule type" value="Genomic_DNA"/>
</dbReference>